<dbReference type="AlphaFoldDB" id="A0A7G9YIL0"/>
<proteinExistence type="predicted"/>
<reference evidence="1" key="1">
    <citation type="submission" date="2020-06" db="EMBL/GenBank/DDBJ databases">
        <title>Unique genomic features of the anaerobic methanotrophic archaea.</title>
        <authorList>
            <person name="Chadwick G.L."/>
            <person name="Skennerton C.T."/>
            <person name="Laso-Perez R."/>
            <person name="Leu A.O."/>
            <person name="Speth D.R."/>
            <person name="Yu H."/>
            <person name="Morgan-Lang C."/>
            <person name="Hatzenpichler R."/>
            <person name="Goudeau D."/>
            <person name="Malmstrom R."/>
            <person name="Brazelton W.J."/>
            <person name="Woyke T."/>
            <person name="Hallam S.J."/>
            <person name="Tyson G.W."/>
            <person name="Wegener G."/>
            <person name="Boetius A."/>
            <person name="Orphan V."/>
        </authorList>
    </citation>
    <scope>NUCLEOTIDE SEQUENCE</scope>
</reference>
<dbReference type="EMBL" id="MT631279">
    <property type="protein sequence ID" value="QNO47844.1"/>
    <property type="molecule type" value="Genomic_DNA"/>
</dbReference>
<protein>
    <submittedName>
        <fullName evidence="1">Uncharacterized protein</fullName>
    </submittedName>
</protein>
<gene>
    <name evidence="1" type="ORF">ICENEMKA_00005</name>
</gene>
<evidence type="ECO:0000313" key="1">
    <source>
        <dbReference type="EMBL" id="QNO47844.1"/>
    </source>
</evidence>
<sequence length="127" mass="14662">MRLLHPKWTVSVVPQCLHRYEEAATLVLAGEHLVDFVDLNVSEVVFFRYTERAPVVVVLKNVSDGERGICKDAEEKCDEVYFGRGDVEVHHVYVWLILVKRSVCGGSEFIVYIPQENLKRKGYRRLV</sequence>
<name>A0A7G9YIL0_9EURY</name>
<organism evidence="1">
    <name type="scientific">Candidatus Methanogaster sp. ANME-2c ERB4</name>
    <dbReference type="NCBI Taxonomy" id="2759911"/>
    <lineage>
        <taxon>Archaea</taxon>
        <taxon>Methanobacteriati</taxon>
        <taxon>Methanobacteriota</taxon>
        <taxon>Stenosarchaea group</taxon>
        <taxon>Methanomicrobia</taxon>
        <taxon>Methanosarcinales</taxon>
        <taxon>ANME-2 cluster</taxon>
        <taxon>Candidatus Methanogasteraceae</taxon>
        <taxon>Candidatus Methanogaster</taxon>
    </lineage>
</organism>
<accession>A0A7G9YIL0</accession>